<reference evidence="3" key="2">
    <citation type="journal article" date="2023" name="Int. J. Mol. Sci.">
        <title>De Novo Assembly and Annotation of 11 Diverse Shrub Willow (Salix) Genomes Reveals Novel Gene Organization in Sex-Linked Regions.</title>
        <authorList>
            <person name="Hyden B."/>
            <person name="Feng K."/>
            <person name="Yates T.B."/>
            <person name="Jawdy S."/>
            <person name="Cereghino C."/>
            <person name="Smart L.B."/>
            <person name="Muchero W."/>
        </authorList>
    </citation>
    <scope>NUCLEOTIDE SEQUENCE</scope>
    <source>
        <tissue evidence="3">Shoot tip</tissue>
    </source>
</reference>
<feature type="region of interest" description="Disordered" evidence="1">
    <location>
        <begin position="1642"/>
        <end position="1661"/>
    </location>
</feature>
<sequence length="2593" mass="291590">MAASPVKFLFGFLSLSVILWLLFIFASRLVAWILSQIVGASVGFRVGGWKCLRDVVLRFRKGPVESISVGEVRLSIRQSLVKLGVGFISRDPKLQVLICDLEVVMRPSSRGTQKTKTRRPRPRSSGRGKWMVLANVARFLSVSVTDLAVKTPKATFDVKELRLDISKDGGSKPNLLVKLKILPILIHMGEPHIISDQMPNFNNGGCISSGEVAFGNMDRSSAAFFCEELSLSCEFNHDREVGVIIQNVDINSGDVTVNLNEELFSRKKSSSDAIAHADKELVADSAVSKNQHNKQSKLEAITKYTSMFPEKVFFTLPKLDVRFVHQEHDLVVENNITGIQLRSIKSRSAEDAGESTLIDVQMDFNEIHLLREAGTSVLEILKVNVVSFVYIPMQPISPVRAEVDVKLGGTQCNIIMSRLKPWLRLHHSKKKKMVLREETSAPVRSPTTESKVIMWTCTLSAPEMTIVLYSINGLPLYQGCSQSSHVFANNISSMGTAVHMELGELNLHMADEYQESLKESPFGMESNSGALVHIAKVSLDWGKKDIESSEEDGSRCKSVLNVDVTGMGVYLNFKRVESLITTAISFQALLKSLSASGKRTAQSRGGRSSKPSGKGTRFLKFNLERCSVKFCGDTVLENTVVVDPKRVNYGSQGGRVIISVLDDGTPRTASIMSSISDECKKLKYSVSLDIFHFTMCMNKEKQSTEMELERARSMYQENVEERSLDTKVTLFDMQNAKFVQRSGSLKGVATCSLFSATDIKVRWEPDVHLSLIELVLQLKLLVHHQKLQVYGNECKEDASNMKDTDQKKEAPSGSEHLDKHKKRESIFAVDVEMLTISAEVGDGVEAVVQVQSIFSENARIGLLLEGLLLSFNGSRVLKSSRMQISCIPSTPQLQLRAIDDSIEDMLRGLKLITAAKTAQIFPMKKETSKPKKSSSTKFGSVKFCIRKLTADIEEEPLQGWLDEHYQLMKNEASELAVRLKFFDEFISKASHCPKAAETVDSSQERKVMYNGVEIDLQNASNIQELRESIYKQSFRSYYHACQKLVASEGSGACVEGFQTGFKPSTARISLLSVSATELEVSLTRIDGGDAGMIEVLKKLDPVCCENDIPFSRLYGSNIVLHTGNLAVQLRNYTFPLFAATSGKCEGCVVLAQQATSFQPQIYQDVFIGRWRKVCMLRSASGTTPPVKSYFDLPLHFQKGEVSFGVGYEPSFADVSYAFTVALRRANLSVRNSGATQVQPPKKERSLPWWDDMRNYIHGNITLFFSETRWHVLATTDPYEKLDQLQFVSGLMKIQQSDGRVYVSAQDFKILISSLEKLASSCGLKLPSGASGALLEAPFFTLEVTMDWECDSGTPLNHYLYALPIEGKPREKVFDPFRSTSLSLRWNFSFRPSPPSCESHLPSSSSEDSKVVDGTIYDSPFKPENVSTVSPTLNVGAHDLAWLIKFWNMNYLPPHKLRSFSRWPRFGIARAIRSGNLSLDKVMTEFFLRIDATPTCIKHMPLDVDDPAKGLTFNMTKMKYELCYSRGRQKFTFECKRDPLDLVYQGLDLHMPKAILDKVDYNNVQKAVQMTRKNSQSSAVDRIPSEKRNNMGGCTEKHRDDGFLLSCDYFTIRRHSRKADADRLSAWQEAGRRNLEMTYIRSEFENGSESDDHTRSDPSDDDGYNVVIADNCQQVFVYGLKLLWTIENRDAVWSWVGGISKAFEPPKPSPSRQNAQRKLNEENQLDPKSEVLQDDISNLTSINHKVDSPSHHVETSGTLSSPSNSAKVKNLSFPSIVTNGSIDDSEEEGTRHFMVNVIEPQFNLHSEEANGRFLLAAVSGRVLARSFNSILHVGYEIIEQALVDGNVEQLPEHVPEMTWKRMEFSVMLEHVQAHVAPTDVDPGAGLQWLPKILKSSPKVKRTGALLERVFMPCDMYFRYTRHKGGTPDLKVKPLKELTFNSHNIMATMTSRQFQVMLDVLTNLLFARLPKPRKSSLSYPAEDDGDVEEEADEVVPDGVEEVELAKINLEQKEREHKLILNDIRKLSLYSDTSGEPLSRKEVDLWMVTGGRSTLVQGLKRELVTAKKSRKEASASLRMALQKAAQLRIMEKEKNKSPSYAMRISLKINRVVWSMLVDGKTFAEAEINDMIFDFDRDYKDVGVALFTTKYFVVRNCLSNAKCDMVLSPWNAPTDWGKRVMLRVDAKQGAPRDGNSRIELFQVEIYPLKIYLTETMYKMMWEYFFPEEEQDSQRRQEVWKVSTTAGARRVKKAPSSHEASSSCSHTTKETDVPSKVIGSSAPELRRTSSFDRTWEETVAESVATELVLQAHSSGISSSKSEPFDSIEQPDESSRSKSKESKPVKSGRSSHEEKKVGKKNEEKRSRPRKVMEFNNIKISQVELQLTYESSRFNLHELKLLMDTFNRGEFTGTWRRLFSRVKKHVVWGTLKSVTGMQGKKFKDKAHSQRDPNVSSVPDSDLNFSDNDGGLAVQSDQYPNWLKRPTDGAGDGFVTSIRGLFNTQRRKAKAFVLRTMRGEAENDFHGEWSESDAEFSPFARQLTITKAKRLIKRHTKKFRSRGQKGSTSQQRESLPSSPRESTPFESDSSSDSSPYEDFHE</sequence>
<evidence type="ECO:0000313" key="3">
    <source>
        <dbReference type="EMBL" id="KAJ6685723.1"/>
    </source>
</evidence>
<reference evidence="3" key="1">
    <citation type="submission" date="2022-11" db="EMBL/GenBank/DDBJ databases">
        <authorList>
            <person name="Hyden B.L."/>
            <person name="Feng K."/>
            <person name="Yates T."/>
            <person name="Jawdy S."/>
            <person name="Smart L.B."/>
            <person name="Muchero W."/>
        </authorList>
    </citation>
    <scope>NUCLEOTIDE SEQUENCE</scope>
    <source>
        <tissue evidence="3">Shoot tip</tissue>
    </source>
</reference>
<dbReference type="PANTHER" id="PTHR15678">
    <property type="entry name" value="ANTIGEN MLAA-22-RELATED"/>
    <property type="match status" value="1"/>
</dbReference>
<dbReference type="Proteomes" id="UP001151532">
    <property type="component" value="Chromosome 2"/>
</dbReference>
<feature type="compositionally biased region" description="Basic and acidic residues" evidence="1">
    <location>
        <begin position="1743"/>
        <end position="1753"/>
    </location>
</feature>
<gene>
    <name evidence="3" type="ORF">OIU79_015695</name>
</gene>
<feature type="region of interest" description="Disordered" evidence="1">
    <location>
        <begin position="798"/>
        <end position="819"/>
    </location>
</feature>
<dbReference type="InterPro" id="IPR045167">
    <property type="entry name" value="Hobbit"/>
</dbReference>
<feature type="compositionally biased region" description="Acidic residues" evidence="1">
    <location>
        <begin position="1979"/>
        <end position="1992"/>
    </location>
</feature>
<keyword evidence="4" id="KW-1185">Reference proteome</keyword>
<feature type="region of interest" description="Disordered" evidence="1">
    <location>
        <begin position="1702"/>
        <end position="1730"/>
    </location>
</feature>
<feature type="domain" description="FMP27/BLTP2/Hobbit GFWDK motif-containing RBG unit" evidence="2">
    <location>
        <begin position="1131"/>
        <end position="1280"/>
    </location>
</feature>
<name>A0A9Q0PCG1_SALPP</name>
<feature type="region of interest" description="Disordered" evidence="1">
    <location>
        <begin position="2546"/>
        <end position="2593"/>
    </location>
</feature>
<comment type="caution">
    <text evidence="3">The sequence shown here is derived from an EMBL/GenBank/DDBJ whole genome shotgun (WGS) entry which is preliminary data.</text>
</comment>
<feature type="compositionally biased region" description="Basic and acidic residues" evidence="1">
    <location>
        <begin position="798"/>
        <end position="818"/>
    </location>
</feature>
<evidence type="ECO:0000259" key="2">
    <source>
        <dbReference type="SMART" id="SM01214"/>
    </source>
</evidence>
<proteinExistence type="predicted"/>
<dbReference type="PANTHER" id="PTHR15678:SF6">
    <property type="entry name" value="BRIDGE-LIKE LIPID TRANSFER PROTEIN FAMILY MEMBER 2"/>
    <property type="match status" value="1"/>
</dbReference>
<dbReference type="OrthoDB" id="1562405at2759"/>
<feature type="region of interest" description="Disordered" evidence="1">
    <location>
        <begin position="2309"/>
        <end position="2363"/>
    </location>
</feature>
<evidence type="ECO:0000256" key="1">
    <source>
        <dbReference type="SAM" id="MobiDB-lite"/>
    </source>
</evidence>
<evidence type="ECO:0000313" key="4">
    <source>
        <dbReference type="Proteomes" id="UP001151532"/>
    </source>
</evidence>
<feature type="compositionally biased region" description="Basic and acidic residues" evidence="1">
    <location>
        <begin position="2327"/>
        <end position="2359"/>
    </location>
</feature>
<dbReference type="SMART" id="SM01214">
    <property type="entry name" value="Fmp27_GFWDK"/>
    <property type="match status" value="1"/>
</dbReference>
<feature type="compositionally biased region" description="Polar residues" evidence="1">
    <location>
        <begin position="2444"/>
        <end position="2455"/>
    </location>
</feature>
<feature type="compositionally biased region" description="Polar residues" evidence="1">
    <location>
        <begin position="1754"/>
        <end position="1765"/>
    </location>
</feature>
<accession>A0A9Q0PCG1</accession>
<feature type="compositionally biased region" description="Basic and acidic residues" evidence="1">
    <location>
        <begin position="1582"/>
        <end position="1591"/>
    </location>
</feature>
<dbReference type="EMBL" id="JAPFFK010000019">
    <property type="protein sequence ID" value="KAJ6685723.1"/>
    <property type="molecule type" value="Genomic_DNA"/>
</dbReference>
<feature type="region of interest" description="Disordered" evidence="1">
    <location>
        <begin position="1972"/>
        <end position="1992"/>
    </location>
</feature>
<feature type="compositionally biased region" description="Polar residues" evidence="1">
    <location>
        <begin position="2556"/>
        <end position="2578"/>
    </location>
</feature>
<feature type="compositionally biased region" description="Basic and acidic residues" evidence="1">
    <location>
        <begin position="1717"/>
        <end position="1730"/>
    </location>
</feature>
<feature type="region of interest" description="Disordered" evidence="1">
    <location>
        <begin position="2432"/>
        <end position="2455"/>
    </location>
</feature>
<dbReference type="Pfam" id="PF10344">
    <property type="entry name" value="Hobbit"/>
    <property type="match status" value="1"/>
</dbReference>
<dbReference type="InterPro" id="IPR019441">
    <property type="entry name" value="FMP27/BLTP2/Hobbit_GFWDK_RBG"/>
</dbReference>
<feature type="compositionally biased region" description="Basic residues" evidence="1">
    <location>
        <begin position="2546"/>
        <end position="2555"/>
    </location>
</feature>
<organism evidence="3 4">
    <name type="scientific">Salix purpurea</name>
    <name type="common">Purple osier willow</name>
    <dbReference type="NCBI Taxonomy" id="77065"/>
    <lineage>
        <taxon>Eukaryota</taxon>
        <taxon>Viridiplantae</taxon>
        <taxon>Streptophyta</taxon>
        <taxon>Embryophyta</taxon>
        <taxon>Tracheophyta</taxon>
        <taxon>Spermatophyta</taxon>
        <taxon>Magnoliopsida</taxon>
        <taxon>eudicotyledons</taxon>
        <taxon>Gunneridae</taxon>
        <taxon>Pentapetalae</taxon>
        <taxon>rosids</taxon>
        <taxon>fabids</taxon>
        <taxon>Malpighiales</taxon>
        <taxon>Salicaceae</taxon>
        <taxon>Saliceae</taxon>
        <taxon>Salix</taxon>
    </lineage>
</organism>
<feature type="region of interest" description="Disordered" evidence="1">
    <location>
        <begin position="1570"/>
        <end position="1591"/>
    </location>
</feature>
<protein>
    <submittedName>
        <fullName evidence="3">ANTIGEN MLAA-22-RELATED</fullName>
    </submittedName>
</protein>
<feature type="region of interest" description="Disordered" evidence="1">
    <location>
        <begin position="2241"/>
        <end position="2279"/>
    </location>
</feature>
<feature type="region of interest" description="Disordered" evidence="1">
    <location>
        <begin position="1742"/>
        <end position="1765"/>
    </location>
</feature>